<dbReference type="Pfam" id="PF00583">
    <property type="entry name" value="Acetyltransf_1"/>
    <property type="match status" value="1"/>
</dbReference>
<sequence length="189" mass="21721">MIELRKITGDNIDEIIALKVEENQEDYIETTNLRSFADAHMLNADGIPANPIAVYVDGVAVGFLMYIYDTLDHESFENEVFYGKKSYFIWHIMIDKSYQGKGYGKLAFEKMLMDIETMPYGEAEYVSLFYRTSNVKAKTLYASFGFVDTGIIQDNSMLAIKNLDEKITKSIVERKDISERNVSFQRLDP</sequence>
<accession>A0A8E2ICA8</accession>
<dbReference type="RefSeq" id="WP_078110162.1">
    <property type="nucleotide sequence ID" value="NZ_CP065424.1"/>
</dbReference>
<dbReference type="CDD" id="cd04301">
    <property type="entry name" value="NAT_SF"/>
    <property type="match status" value="1"/>
</dbReference>
<dbReference type="Gene3D" id="3.40.630.30">
    <property type="match status" value="1"/>
</dbReference>
<evidence type="ECO:0000313" key="2">
    <source>
        <dbReference type="EMBL" id="OOP68360.1"/>
    </source>
</evidence>
<gene>
    <name evidence="2" type="ORF">BWZ43_10815</name>
</gene>
<dbReference type="Proteomes" id="UP000189761">
    <property type="component" value="Unassembled WGS sequence"/>
</dbReference>
<evidence type="ECO:0000313" key="3">
    <source>
        <dbReference type="Proteomes" id="UP000189761"/>
    </source>
</evidence>
<protein>
    <recommendedName>
        <fullName evidence="1">N-acetyltransferase domain-containing protein</fullName>
    </recommendedName>
</protein>
<proteinExistence type="predicted"/>
<evidence type="ECO:0000259" key="1">
    <source>
        <dbReference type="PROSITE" id="PS51186"/>
    </source>
</evidence>
<dbReference type="InterPro" id="IPR000182">
    <property type="entry name" value="GNAT_dom"/>
</dbReference>
<dbReference type="GO" id="GO:0016747">
    <property type="term" value="F:acyltransferase activity, transferring groups other than amino-acyl groups"/>
    <property type="evidence" value="ECO:0007669"/>
    <property type="project" value="InterPro"/>
</dbReference>
<dbReference type="AlphaFoldDB" id="A0A8E2ICA8"/>
<keyword evidence="3" id="KW-1185">Reference proteome</keyword>
<dbReference type="InterPro" id="IPR016181">
    <property type="entry name" value="Acyl_CoA_acyltransferase"/>
</dbReference>
<reference evidence="2 3" key="1">
    <citation type="submission" date="2017-01" db="EMBL/GenBank/DDBJ databases">
        <title>Draft genome sequence of Bacillus oleronius.</title>
        <authorList>
            <person name="Allam M."/>
        </authorList>
    </citation>
    <scope>NUCLEOTIDE SEQUENCE [LARGE SCALE GENOMIC DNA]</scope>
    <source>
        <strain evidence="2 3">DSM 9356</strain>
    </source>
</reference>
<name>A0A8E2ICA8_9BACI</name>
<comment type="caution">
    <text evidence="2">The sequence shown here is derived from an EMBL/GenBank/DDBJ whole genome shotgun (WGS) entry which is preliminary data.</text>
</comment>
<dbReference type="SUPFAM" id="SSF55729">
    <property type="entry name" value="Acyl-CoA N-acyltransferases (Nat)"/>
    <property type="match status" value="1"/>
</dbReference>
<dbReference type="PROSITE" id="PS51186">
    <property type="entry name" value="GNAT"/>
    <property type="match status" value="1"/>
</dbReference>
<feature type="domain" description="N-acetyltransferase" evidence="1">
    <location>
        <begin position="2"/>
        <end position="164"/>
    </location>
</feature>
<dbReference type="EMBL" id="MTLA01000115">
    <property type="protein sequence ID" value="OOP68360.1"/>
    <property type="molecule type" value="Genomic_DNA"/>
</dbReference>
<organism evidence="2 3">
    <name type="scientific">Heyndrickxia oleronia</name>
    <dbReference type="NCBI Taxonomy" id="38875"/>
    <lineage>
        <taxon>Bacteria</taxon>
        <taxon>Bacillati</taxon>
        <taxon>Bacillota</taxon>
        <taxon>Bacilli</taxon>
        <taxon>Bacillales</taxon>
        <taxon>Bacillaceae</taxon>
        <taxon>Heyndrickxia</taxon>
    </lineage>
</organism>